<dbReference type="EMBL" id="JAJFAZ020000001">
    <property type="protein sequence ID" value="KAI5351296.1"/>
    <property type="molecule type" value="Genomic_DNA"/>
</dbReference>
<keyword evidence="2" id="KW-1185">Reference proteome</keyword>
<dbReference type="AlphaFoldDB" id="A0AAD4ZNK3"/>
<proteinExistence type="predicted"/>
<evidence type="ECO:0000313" key="2">
    <source>
        <dbReference type="Proteomes" id="UP001054821"/>
    </source>
</evidence>
<name>A0AAD4ZNK3_PRUDU</name>
<gene>
    <name evidence="1" type="ORF">L3X38_004187</name>
</gene>
<sequence length="135" mass="15232">MKKQAAKVQDNCPKCSTIPSTKELFTISFAEDWKAPYLAFFIDGTLPTNSKHARKLKGTVRRCLMDSPYLLVYGSDAISPVEITIPTARVSAVNDLEWDTKSCSGWHLLDLEALDEKRAKVERRTTLYHKIVTQA</sequence>
<evidence type="ECO:0000313" key="1">
    <source>
        <dbReference type="EMBL" id="KAI5351296.1"/>
    </source>
</evidence>
<organism evidence="1 2">
    <name type="scientific">Prunus dulcis</name>
    <name type="common">Almond</name>
    <name type="synonym">Amygdalus dulcis</name>
    <dbReference type="NCBI Taxonomy" id="3755"/>
    <lineage>
        <taxon>Eukaryota</taxon>
        <taxon>Viridiplantae</taxon>
        <taxon>Streptophyta</taxon>
        <taxon>Embryophyta</taxon>
        <taxon>Tracheophyta</taxon>
        <taxon>Spermatophyta</taxon>
        <taxon>Magnoliopsida</taxon>
        <taxon>eudicotyledons</taxon>
        <taxon>Gunneridae</taxon>
        <taxon>Pentapetalae</taxon>
        <taxon>rosids</taxon>
        <taxon>fabids</taxon>
        <taxon>Rosales</taxon>
        <taxon>Rosaceae</taxon>
        <taxon>Amygdaloideae</taxon>
        <taxon>Amygdaleae</taxon>
        <taxon>Prunus</taxon>
    </lineage>
</organism>
<reference evidence="1 2" key="1">
    <citation type="journal article" date="2022" name="G3 (Bethesda)">
        <title>Whole-genome sequence and methylome profiling of the almond [Prunus dulcis (Mill.) D.A. Webb] cultivar 'Nonpareil'.</title>
        <authorList>
            <person name="D'Amico-Willman K.M."/>
            <person name="Ouma W.Z."/>
            <person name="Meulia T."/>
            <person name="Sideli G.M."/>
            <person name="Gradziel T.M."/>
            <person name="Fresnedo-Ramirez J."/>
        </authorList>
    </citation>
    <scope>NUCLEOTIDE SEQUENCE [LARGE SCALE GENOMIC DNA]</scope>
    <source>
        <strain evidence="1">Clone GOH B32 T37-40</strain>
    </source>
</reference>
<comment type="caution">
    <text evidence="1">The sequence shown here is derived from an EMBL/GenBank/DDBJ whole genome shotgun (WGS) entry which is preliminary data.</text>
</comment>
<protein>
    <submittedName>
        <fullName evidence="1">Uncharacterized protein</fullName>
    </submittedName>
</protein>
<dbReference type="Proteomes" id="UP001054821">
    <property type="component" value="Chromosome 1"/>
</dbReference>
<accession>A0AAD4ZNK3</accession>